<name>A0AA43Q4X9_9GAMM</name>
<sequence length="187" mass="21358">MKRYLLLTCLLLGACSSLPPAIKNPPLHDISYAQAIQQIANYKNAPVRWGGVIIDVENEQNFSLIQVLYYPLSSNARPQTDQPNEGRFLIKSPEFLDPAVYTRNTKITVAGTLTGDVERTIGKKVLHLPLVAATNIHLWPVYVYDNRYDGFDYGFGYGYGPYYGGYPYFWGNYYWPAYSPFMRAPFY</sequence>
<gene>
    <name evidence="2" type="ORF">PSU93_01375</name>
</gene>
<dbReference type="NCBIfam" id="TIGR00752">
    <property type="entry name" value="slp"/>
    <property type="match status" value="1"/>
</dbReference>
<dbReference type="AlphaFoldDB" id="A0AA43Q4X9"/>
<evidence type="ECO:0000313" key="2">
    <source>
        <dbReference type="EMBL" id="MDI1229786.1"/>
    </source>
</evidence>
<protein>
    <submittedName>
        <fullName evidence="2">Slp family lipoprotein</fullName>
    </submittedName>
</protein>
<keyword evidence="1" id="KW-0732">Signal</keyword>
<dbReference type="EMBL" id="JAQSDF010000002">
    <property type="protein sequence ID" value="MDI1229786.1"/>
    <property type="molecule type" value="Genomic_DNA"/>
</dbReference>
<reference evidence="2" key="1">
    <citation type="submission" date="2023-01" db="EMBL/GenBank/DDBJ databases">
        <title>Biogeochemical cycle of methane in antarctic sediments.</title>
        <authorList>
            <person name="Roldan D.M."/>
            <person name="Menes R.J."/>
        </authorList>
    </citation>
    <scope>NUCLEOTIDE SEQUENCE [LARGE SCALE GENOMIC DNA]</scope>
    <source>
        <strain evidence="2">K-2018 MAG008</strain>
    </source>
</reference>
<dbReference type="PANTHER" id="PTHR37530">
    <property type="entry name" value="OUTER MEMBRANE PROTEIN SLP"/>
    <property type="match status" value="1"/>
</dbReference>
<organism evidence="2 3">
    <name type="scientific">Candidatus Methylobacter titanis</name>
    <dbReference type="NCBI Taxonomy" id="3053457"/>
    <lineage>
        <taxon>Bacteria</taxon>
        <taxon>Pseudomonadati</taxon>
        <taxon>Pseudomonadota</taxon>
        <taxon>Gammaproteobacteria</taxon>
        <taxon>Methylococcales</taxon>
        <taxon>Methylococcaceae</taxon>
        <taxon>Methylobacter</taxon>
    </lineage>
</organism>
<keyword evidence="3" id="KW-1185">Reference proteome</keyword>
<dbReference type="GO" id="GO:0019867">
    <property type="term" value="C:outer membrane"/>
    <property type="evidence" value="ECO:0007669"/>
    <property type="project" value="InterPro"/>
</dbReference>
<feature type="signal peptide" evidence="1">
    <location>
        <begin position="1"/>
        <end position="20"/>
    </location>
</feature>
<evidence type="ECO:0000256" key="1">
    <source>
        <dbReference type="SAM" id="SignalP"/>
    </source>
</evidence>
<evidence type="ECO:0000313" key="3">
    <source>
        <dbReference type="Proteomes" id="UP001160519"/>
    </source>
</evidence>
<dbReference type="Proteomes" id="UP001160519">
    <property type="component" value="Unassembled WGS sequence"/>
</dbReference>
<accession>A0AA43Q4X9</accession>
<feature type="chain" id="PRO_5041357708" evidence="1">
    <location>
        <begin position="21"/>
        <end position="187"/>
    </location>
</feature>
<proteinExistence type="predicted"/>
<keyword evidence="2" id="KW-0449">Lipoprotein</keyword>
<dbReference type="Pfam" id="PF03843">
    <property type="entry name" value="Slp"/>
    <property type="match status" value="1"/>
</dbReference>
<dbReference type="InterPro" id="IPR004658">
    <property type="entry name" value="OMP_Slp"/>
</dbReference>
<dbReference type="PIRSF" id="PIRSF004982">
    <property type="entry name" value="SlP"/>
    <property type="match status" value="1"/>
</dbReference>
<dbReference type="PROSITE" id="PS51257">
    <property type="entry name" value="PROKAR_LIPOPROTEIN"/>
    <property type="match status" value="1"/>
</dbReference>
<dbReference type="PANTHER" id="PTHR37530:SF1">
    <property type="entry name" value="OUTER MEMBRANE PROTEIN SLP"/>
    <property type="match status" value="1"/>
</dbReference>
<comment type="caution">
    <text evidence="2">The sequence shown here is derived from an EMBL/GenBank/DDBJ whole genome shotgun (WGS) entry which is preliminary data.</text>
</comment>